<dbReference type="Proteomes" id="UP000472272">
    <property type="component" value="Chromosome 16"/>
</dbReference>
<feature type="signal peptide" evidence="2">
    <location>
        <begin position="1"/>
        <end position="27"/>
    </location>
</feature>
<sequence>MWPTTFPAARLMLWGLWIAAPFASTFLAPDLSTSQLTQMFQDFMRQFNKTYLSQEEMQYRFKVFVQNLEVSRRLQAEELGTAQYGVTCFSDLTESEFAMMFGIPQPSQLGLPPSLRDSDNSRLGKLTKSCDWRKAGVIPAVKYQGKKCRSCWAFAAVSNIEALWNIHRHVPRNLSVQEVLDCTYNKIGCLGGYVWDGLRTVFNSSGLSSSRLYPYTGRNQTCQKHQKRTVTQIDGYELLPRDENYIARILASQGPVTALLNQARLQNYQKGIIQSPSQSCNPMRLDHAALIVGYDEVKSRRGSWVGPYWIIQNSWGERWGEKGYFRLHRGTNTCGIAMFAATAIVRDSGGKKPVLCRP</sequence>
<protein>
    <submittedName>
        <fullName evidence="5">Cathepsin W</fullName>
    </submittedName>
</protein>
<proteinExistence type="inferred from homology"/>
<comment type="similarity">
    <text evidence="1">Belongs to the peptidase C1 family.</text>
</comment>
<dbReference type="InterPro" id="IPR025661">
    <property type="entry name" value="Pept_asp_AS"/>
</dbReference>
<dbReference type="InterPro" id="IPR038765">
    <property type="entry name" value="Papain-like_cys_pep_sf"/>
</dbReference>
<dbReference type="OMA" id="EALWGIR"/>
<evidence type="ECO:0000259" key="4">
    <source>
        <dbReference type="SMART" id="SM00848"/>
    </source>
</evidence>
<evidence type="ECO:0000259" key="3">
    <source>
        <dbReference type="SMART" id="SM00645"/>
    </source>
</evidence>
<dbReference type="SMART" id="SM00848">
    <property type="entry name" value="Inhibitor_I29"/>
    <property type="match status" value="1"/>
</dbReference>
<feature type="chain" id="PRO_5025423910" evidence="2">
    <location>
        <begin position="28"/>
        <end position="358"/>
    </location>
</feature>
<gene>
    <name evidence="5" type="primary">CTSW</name>
</gene>
<dbReference type="InterPro" id="IPR000668">
    <property type="entry name" value="Peptidase_C1A_C"/>
</dbReference>
<dbReference type="GO" id="GO:0008234">
    <property type="term" value="F:cysteine-type peptidase activity"/>
    <property type="evidence" value="ECO:0007669"/>
    <property type="project" value="InterPro"/>
</dbReference>
<organism evidence="5 6">
    <name type="scientific">Podarcis muralis</name>
    <name type="common">Wall lizard</name>
    <name type="synonym">Lacerta muralis</name>
    <dbReference type="NCBI Taxonomy" id="64176"/>
    <lineage>
        <taxon>Eukaryota</taxon>
        <taxon>Metazoa</taxon>
        <taxon>Chordata</taxon>
        <taxon>Craniata</taxon>
        <taxon>Vertebrata</taxon>
        <taxon>Euteleostomi</taxon>
        <taxon>Lepidosauria</taxon>
        <taxon>Squamata</taxon>
        <taxon>Bifurcata</taxon>
        <taxon>Unidentata</taxon>
        <taxon>Episquamata</taxon>
        <taxon>Laterata</taxon>
        <taxon>Lacertibaenia</taxon>
        <taxon>Lacertidae</taxon>
        <taxon>Podarcis</taxon>
    </lineage>
</organism>
<dbReference type="Gene3D" id="3.90.70.10">
    <property type="entry name" value="Cysteine proteinases"/>
    <property type="match status" value="1"/>
</dbReference>
<dbReference type="Pfam" id="PF00112">
    <property type="entry name" value="Peptidase_C1"/>
    <property type="match status" value="1"/>
</dbReference>
<dbReference type="RefSeq" id="XP_028566177.1">
    <property type="nucleotide sequence ID" value="XM_028710344.1"/>
</dbReference>
<keyword evidence="6" id="KW-1185">Reference proteome</keyword>
<name>A0A670JIQ0_PODMU</name>
<dbReference type="KEGG" id="pmua:114586660"/>
<feature type="domain" description="Cathepsin propeptide inhibitor" evidence="4">
    <location>
        <begin position="40"/>
        <end position="97"/>
    </location>
</feature>
<dbReference type="CDD" id="cd02248">
    <property type="entry name" value="Peptidase_C1A"/>
    <property type="match status" value="1"/>
</dbReference>
<reference evidence="5" key="2">
    <citation type="submission" date="2025-08" db="UniProtKB">
        <authorList>
            <consortium name="Ensembl"/>
        </authorList>
    </citation>
    <scope>IDENTIFICATION</scope>
</reference>
<dbReference type="PANTHER" id="PTHR12411">
    <property type="entry name" value="CYSTEINE PROTEASE FAMILY C1-RELATED"/>
    <property type="match status" value="1"/>
</dbReference>
<dbReference type="Pfam" id="PF08246">
    <property type="entry name" value="Inhibitor_I29"/>
    <property type="match status" value="1"/>
</dbReference>
<dbReference type="CTD" id="1521"/>
<dbReference type="InterPro" id="IPR013201">
    <property type="entry name" value="Prot_inhib_I29"/>
</dbReference>
<feature type="domain" description="Peptidase C1A papain C-terminal" evidence="3">
    <location>
        <begin position="126"/>
        <end position="344"/>
    </location>
</feature>
<evidence type="ECO:0000256" key="2">
    <source>
        <dbReference type="SAM" id="SignalP"/>
    </source>
</evidence>
<evidence type="ECO:0000313" key="6">
    <source>
        <dbReference type="Proteomes" id="UP000472272"/>
    </source>
</evidence>
<dbReference type="Ensembl" id="ENSPMRT00000024890.1">
    <property type="protein sequence ID" value="ENSPMRP00000023449.1"/>
    <property type="gene ID" value="ENSPMRG00000015208.1"/>
</dbReference>
<dbReference type="SUPFAM" id="SSF54001">
    <property type="entry name" value="Cysteine proteinases"/>
    <property type="match status" value="1"/>
</dbReference>
<reference evidence="5 6" key="1">
    <citation type="journal article" date="2019" name="Proc. Natl. Acad. Sci. U.S.A.">
        <title>Regulatory changes in pterin and carotenoid genes underlie balanced color polymorphisms in the wall lizard.</title>
        <authorList>
            <person name="Andrade P."/>
            <person name="Pinho C."/>
            <person name="Perez I de Lanuza G."/>
            <person name="Afonso S."/>
            <person name="Brejcha J."/>
            <person name="Rubin C.J."/>
            <person name="Wallerman O."/>
            <person name="Pereira P."/>
            <person name="Sabatino S.J."/>
            <person name="Bellati A."/>
            <person name="Pellitteri-Rosa D."/>
            <person name="Bosakova Z."/>
            <person name="Bunikis I."/>
            <person name="Carretero M.A."/>
            <person name="Feiner N."/>
            <person name="Marsik P."/>
            <person name="Pauperio F."/>
            <person name="Salvi D."/>
            <person name="Soler L."/>
            <person name="While G.M."/>
            <person name="Uller T."/>
            <person name="Font E."/>
            <person name="Andersson L."/>
            <person name="Carneiro M."/>
        </authorList>
    </citation>
    <scope>NUCLEOTIDE SEQUENCE</scope>
</reference>
<dbReference type="GO" id="GO:0006508">
    <property type="term" value="P:proteolysis"/>
    <property type="evidence" value="ECO:0007669"/>
    <property type="project" value="InterPro"/>
</dbReference>
<dbReference type="AlphaFoldDB" id="A0A670JIQ0"/>
<reference evidence="5" key="3">
    <citation type="submission" date="2025-09" db="UniProtKB">
        <authorList>
            <consortium name="Ensembl"/>
        </authorList>
    </citation>
    <scope>IDENTIFICATION</scope>
</reference>
<dbReference type="GeneID" id="114586660"/>
<evidence type="ECO:0000256" key="1">
    <source>
        <dbReference type="ARBA" id="ARBA00008455"/>
    </source>
</evidence>
<keyword evidence="2" id="KW-0732">Signal</keyword>
<evidence type="ECO:0000313" key="5">
    <source>
        <dbReference type="Ensembl" id="ENSPMRP00000023449.1"/>
    </source>
</evidence>
<accession>A0A670JIQ0</accession>
<dbReference type="InterPro" id="IPR013128">
    <property type="entry name" value="Peptidase_C1A"/>
</dbReference>
<dbReference type="SMART" id="SM00645">
    <property type="entry name" value="Pept_C1"/>
    <property type="match status" value="1"/>
</dbReference>
<dbReference type="GeneTree" id="ENSGT00940000161630"/>
<dbReference type="InterPro" id="IPR039417">
    <property type="entry name" value="Peptidase_C1A_papain-like"/>
</dbReference>
<dbReference type="OrthoDB" id="387093at2759"/>
<dbReference type="PROSITE" id="PS00640">
    <property type="entry name" value="THIOL_PROTEASE_ASN"/>
    <property type="match status" value="1"/>
</dbReference>